<evidence type="ECO:0000256" key="4">
    <source>
        <dbReference type="ARBA" id="ARBA00023136"/>
    </source>
</evidence>
<dbReference type="AlphaFoldDB" id="A0A8T4GXR1"/>
<dbReference type="PANTHER" id="PTHR43427">
    <property type="entry name" value="CHLORIDE CHANNEL PROTEIN CLC-E"/>
    <property type="match status" value="1"/>
</dbReference>
<evidence type="ECO:0000256" key="3">
    <source>
        <dbReference type="ARBA" id="ARBA00022989"/>
    </source>
</evidence>
<proteinExistence type="predicted"/>
<keyword evidence="8" id="KW-1185">Reference proteome</keyword>
<evidence type="ECO:0000256" key="6">
    <source>
        <dbReference type="SAM" id="Phobius"/>
    </source>
</evidence>
<name>A0A8T4GXR1_9EURY</name>
<feature type="transmembrane region" description="Helical" evidence="6">
    <location>
        <begin position="179"/>
        <end position="199"/>
    </location>
</feature>
<dbReference type="Proteomes" id="UP000823736">
    <property type="component" value="Unassembled WGS sequence"/>
</dbReference>
<dbReference type="CDD" id="cd00400">
    <property type="entry name" value="Voltage_gated_ClC"/>
    <property type="match status" value="1"/>
</dbReference>
<evidence type="ECO:0000256" key="5">
    <source>
        <dbReference type="SAM" id="MobiDB-lite"/>
    </source>
</evidence>
<feature type="transmembrane region" description="Helical" evidence="6">
    <location>
        <begin position="311"/>
        <end position="332"/>
    </location>
</feature>
<evidence type="ECO:0000313" key="8">
    <source>
        <dbReference type="Proteomes" id="UP000823736"/>
    </source>
</evidence>
<feature type="transmembrane region" description="Helical" evidence="6">
    <location>
        <begin position="285"/>
        <end position="305"/>
    </location>
</feature>
<feature type="transmembrane region" description="Helical" evidence="6">
    <location>
        <begin position="339"/>
        <end position="364"/>
    </location>
</feature>
<protein>
    <submittedName>
        <fullName evidence="7">H+/Cl- antiporter ClcA</fullName>
    </submittedName>
</protein>
<dbReference type="InterPro" id="IPR001807">
    <property type="entry name" value="ClC"/>
</dbReference>
<dbReference type="InterPro" id="IPR014743">
    <property type="entry name" value="Cl-channel_core"/>
</dbReference>
<feature type="transmembrane region" description="Helical" evidence="6">
    <location>
        <begin position="370"/>
        <end position="392"/>
    </location>
</feature>
<sequence length="419" mass="43340">MRLGRYHRTLVLAAVVGIGVGLFATGFRLAWKAGLDLLWGGTVVPWHRIVVSTVAGVLIGAIGTLSHYPGSLAAVVRDFHEHGAIPARDNIPVVPSNFLGLIAGQGAGPEGMMSVVGGSLGTRVGDRLDAGGRKLLTLAGMGAGFGTILGAPIGGSLLWLELPHRRGIEYYEAIVPTLVASFSGYLVMVSLSGLSLFTVWEADLLYQYAPWHLAAALLVGVAVVPLAHIYDRVFSAVGRILNRYSPRLIVRTTVAGFGIGLLGYALPLTYFYGGTQINAVLNGQHSLGLLVAVLGGEMVAAALTIQGNWHGGLIIPHMFMGAVIGQALSLVVPGLPAPIAMLVGMAAFNATVTGTPLSSALIAISLTNGAAIVPVFLGSLASFVVGPSVGFVGTEEPRREQEGPLFALDEGNSEDGAGD</sequence>
<keyword evidence="4 6" id="KW-0472">Membrane</keyword>
<dbReference type="SUPFAM" id="SSF81340">
    <property type="entry name" value="Clc chloride channel"/>
    <property type="match status" value="1"/>
</dbReference>
<keyword evidence="2 6" id="KW-0812">Transmembrane</keyword>
<dbReference type="Pfam" id="PF00654">
    <property type="entry name" value="Voltage_CLC"/>
    <property type="match status" value="1"/>
</dbReference>
<keyword evidence="3 6" id="KW-1133">Transmembrane helix</keyword>
<dbReference type="OrthoDB" id="252229at2157"/>
<dbReference type="PANTHER" id="PTHR43427:SF12">
    <property type="entry name" value="CHLORIDE TRANSPORTER"/>
    <property type="match status" value="1"/>
</dbReference>
<dbReference type="InterPro" id="IPR050368">
    <property type="entry name" value="ClC-type_chloride_channel"/>
</dbReference>
<feature type="transmembrane region" description="Helical" evidence="6">
    <location>
        <begin position="49"/>
        <end position="68"/>
    </location>
</feature>
<dbReference type="Gene3D" id="1.10.3080.10">
    <property type="entry name" value="Clc chloride channel"/>
    <property type="match status" value="1"/>
</dbReference>
<comment type="caution">
    <text evidence="7">The sequence shown here is derived from an EMBL/GenBank/DDBJ whole genome shotgun (WGS) entry which is preliminary data.</text>
</comment>
<evidence type="ECO:0000256" key="2">
    <source>
        <dbReference type="ARBA" id="ARBA00022692"/>
    </source>
</evidence>
<gene>
    <name evidence="7" type="ORF">J2753_000847</name>
</gene>
<dbReference type="GO" id="GO:0016020">
    <property type="term" value="C:membrane"/>
    <property type="evidence" value="ECO:0007669"/>
    <property type="project" value="UniProtKB-SubCell"/>
</dbReference>
<dbReference type="GO" id="GO:0015108">
    <property type="term" value="F:chloride transmembrane transporter activity"/>
    <property type="evidence" value="ECO:0007669"/>
    <property type="project" value="InterPro"/>
</dbReference>
<feature type="transmembrane region" description="Helical" evidence="6">
    <location>
        <begin position="135"/>
        <end position="159"/>
    </location>
</feature>
<evidence type="ECO:0000256" key="1">
    <source>
        <dbReference type="ARBA" id="ARBA00004141"/>
    </source>
</evidence>
<comment type="subcellular location">
    <subcellularLocation>
        <location evidence="1">Membrane</location>
        <topology evidence="1">Multi-pass membrane protein</topology>
    </subcellularLocation>
</comment>
<dbReference type="EMBL" id="JAGGLC010000001">
    <property type="protein sequence ID" value="MBP1986374.1"/>
    <property type="molecule type" value="Genomic_DNA"/>
</dbReference>
<organism evidence="7 8">
    <name type="scientific">Halolamina salifodinae</name>
    <dbReference type="NCBI Taxonomy" id="1202767"/>
    <lineage>
        <taxon>Archaea</taxon>
        <taxon>Methanobacteriati</taxon>
        <taxon>Methanobacteriota</taxon>
        <taxon>Stenosarchaea group</taxon>
        <taxon>Halobacteria</taxon>
        <taxon>Halobacteriales</taxon>
        <taxon>Haloferacaceae</taxon>
    </lineage>
</organism>
<evidence type="ECO:0000313" key="7">
    <source>
        <dbReference type="EMBL" id="MBP1986374.1"/>
    </source>
</evidence>
<reference evidence="7" key="1">
    <citation type="submission" date="2021-03" db="EMBL/GenBank/DDBJ databases">
        <title>Genomic Encyclopedia of Type Strains, Phase IV (KMG-IV): sequencing the most valuable type-strain genomes for metagenomic binning, comparative biology and taxonomic classification.</title>
        <authorList>
            <person name="Goeker M."/>
        </authorList>
    </citation>
    <scope>NUCLEOTIDE SEQUENCE</scope>
    <source>
        <strain evidence="7">DSM 26232</strain>
    </source>
</reference>
<dbReference type="RefSeq" id="WP_209490660.1">
    <property type="nucleotide sequence ID" value="NZ_JAGGLC010000001.1"/>
</dbReference>
<dbReference type="PRINTS" id="PR00762">
    <property type="entry name" value="CLCHANNEL"/>
</dbReference>
<feature type="transmembrane region" description="Helical" evidence="6">
    <location>
        <begin position="250"/>
        <end position="273"/>
    </location>
</feature>
<accession>A0A8T4GXR1</accession>
<feature type="transmembrane region" description="Helical" evidence="6">
    <location>
        <begin position="211"/>
        <end position="230"/>
    </location>
</feature>
<feature type="region of interest" description="Disordered" evidence="5">
    <location>
        <begin position="394"/>
        <end position="419"/>
    </location>
</feature>
<feature type="transmembrane region" description="Helical" evidence="6">
    <location>
        <begin position="9"/>
        <end position="29"/>
    </location>
</feature>